<organism evidence="4 5">
    <name type="scientific">Clathrus columnatus</name>
    <dbReference type="NCBI Taxonomy" id="1419009"/>
    <lineage>
        <taxon>Eukaryota</taxon>
        <taxon>Fungi</taxon>
        <taxon>Dikarya</taxon>
        <taxon>Basidiomycota</taxon>
        <taxon>Agaricomycotina</taxon>
        <taxon>Agaricomycetes</taxon>
        <taxon>Phallomycetidae</taxon>
        <taxon>Phallales</taxon>
        <taxon>Clathraceae</taxon>
        <taxon>Clathrus</taxon>
    </lineage>
</organism>
<dbReference type="InterPro" id="IPR059215">
    <property type="entry name" value="BRCT2_TopBP1-like"/>
</dbReference>
<sequence length="913" mass="100869">MKDSKRRGAKKVPNVILRPPPPLSKSREPASTSRAEGGDDDHSGELDFRAESLPLRGSTLFAHAQALGAIRSDDFTDRVTHLVADAPGSAKYKCAVERNVPILKDSWVNDIYDAWLSGETIEVEKFIAKHRLPIFTGVQLCITGMRDAESRERVAEIIEKQGGTHLRSLNAPVTHLLCSIPTSEKISRAKEINGKKGMGTIRIIWEEWFWDCLEFHGRWGEQAYDIDRPRPARKLMAETVKESNKQVTESSSATLSQPKALPKSFPTSFLLEDDPPRLAQTQKQKGIGLRILRDIVHTRKKSSEKEGDETQAPCDSTRILSVNTQTLPETNAAMPSPQKEITSALDRLSDYRNNTSFAVASTSSAISRPFTRNTHGTVLPQKSISTFPIPEISSIPNIFAGYSFRALGEAKEGAMLCDAIRRRGGRWLDDGDSFIEPDFFLVRLVGGYTFWHTANAADRAKFRTECWVERSILEERMCAAEGHIVFTPLKIITPVEGSERLSVSLSGLDSAETFWTKRLLRAIGANVLSVFSKSSSHLICPSGHGEKFAKAREWKIPVVDLEWLFFIAKNGRIPHCRDFEVANGGNPQSLANHSKNIVQIPDPKGKRKATESEDIKIIDITNANVLADVTDSTGYSQDVQNFKRPGSLHVPMRETVSAVNCPAYDVFVPESTIGEGTLSPIKTPTGISLSFGEPIGLQVSGCPESIVNDSTSGYSPQSPYRPLPRDERMVEQDLDKKQTQIPSSCSPSPLRMVTGPMSVASPPISDKRGLRTAITALLGKRGPEPATFNELSIQSRPTKRPRSQLSLISGPGRPVPSLVSLTTASTSQLSEMFLSPKEEDSPNEEESNGLRVIYEDPDQRDERNRLISLFEKSAAHVNDNETTPDQASVEGVPETSKRKSVRRRANRSNETNK</sequence>
<dbReference type="Pfam" id="PF12738">
    <property type="entry name" value="PTCB-BRCT"/>
    <property type="match status" value="2"/>
</dbReference>
<dbReference type="CDD" id="cd17731">
    <property type="entry name" value="BRCT_TopBP1_rpt2_like"/>
    <property type="match status" value="1"/>
</dbReference>
<feature type="region of interest" description="Disordered" evidence="2">
    <location>
        <begin position="1"/>
        <end position="46"/>
    </location>
</feature>
<proteinExistence type="predicted"/>
<comment type="caution">
    <text evidence="4">The sequence shown here is derived from an EMBL/GenBank/DDBJ whole genome shotgun (WGS) entry which is preliminary data.</text>
</comment>
<feature type="compositionally biased region" description="Basic residues" evidence="2">
    <location>
        <begin position="1"/>
        <end position="10"/>
    </location>
</feature>
<feature type="domain" description="BRCT" evidence="3">
    <location>
        <begin position="130"/>
        <end position="226"/>
    </location>
</feature>
<dbReference type="Pfam" id="PF00533">
    <property type="entry name" value="BRCT"/>
    <property type="match status" value="1"/>
</dbReference>
<dbReference type="EMBL" id="BPWL01000003">
    <property type="protein sequence ID" value="GJJ08723.1"/>
    <property type="molecule type" value="Genomic_DNA"/>
</dbReference>
<dbReference type="Proteomes" id="UP001050691">
    <property type="component" value="Unassembled WGS sequence"/>
</dbReference>
<feature type="domain" description="BRCT" evidence="3">
    <location>
        <begin position="517"/>
        <end position="581"/>
    </location>
</feature>
<dbReference type="PANTHER" id="PTHR13561:SF20">
    <property type="entry name" value="DNA TOPOISOMERASE 2-BINDING PROTEIN 1"/>
    <property type="match status" value="1"/>
</dbReference>
<feature type="region of interest" description="Disordered" evidence="2">
    <location>
        <begin position="782"/>
        <end position="817"/>
    </location>
</feature>
<feature type="region of interest" description="Disordered" evidence="2">
    <location>
        <begin position="237"/>
        <end position="260"/>
    </location>
</feature>
<evidence type="ECO:0000256" key="2">
    <source>
        <dbReference type="SAM" id="MobiDB-lite"/>
    </source>
</evidence>
<dbReference type="PANTHER" id="PTHR13561">
    <property type="entry name" value="DNA REPLICATION REGULATOR DPB11-RELATED"/>
    <property type="match status" value="1"/>
</dbReference>
<reference evidence="4" key="1">
    <citation type="submission" date="2021-10" db="EMBL/GenBank/DDBJ databases">
        <title>De novo Genome Assembly of Clathrus columnatus (Basidiomycota, Fungi) Using Illumina and Nanopore Sequence Data.</title>
        <authorList>
            <person name="Ogiso-Tanaka E."/>
            <person name="Itagaki H."/>
            <person name="Hosoya T."/>
            <person name="Hosaka K."/>
        </authorList>
    </citation>
    <scope>NUCLEOTIDE SEQUENCE</scope>
    <source>
        <strain evidence="4">MO-923</strain>
    </source>
</reference>
<dbReference type="Gene3D" id="3.40.50.10190">
    <property type="entry name" value="BRCT domain"/>
    <property type="match status" value="4"/>
</dbReference>
<dbReference type="PROSITE" id="PS50172">
    <property type="entry name" value="BRCT"/>
    <property type="match status" value="3"/>
</dbReference>
<protein>
    <recommendedName>
        <fullName evidence="3">BRCT domain-containing protein</fullName>
    </recommendedName>
</protein>
<feature type="compositionally biased region" description="Basic and acidic residues" evidence="2">
    <location>
        <begin position="36"/>
        <end position="46"/>
    </location>
</feature>
<dbReference type="GO" id="GO:0006270">
    <property type="term" value="P:DNA replication initiation"/>
    <property type="evidence" value="ECO:0007669"/>
    <property type="project" value="TreeGrafter"/>
</dbReference>
<dbReference type="SUPFAM" id="SSF52113">
    <property type="entry name" value="BRCT domain"/>
    <property type="match status" value="3"/>
</dbReference>
<evidence type="ECO:0000256" key="1">
    <source>
        <dbReference type="ARBA" id="ARBA00022737"/>
    </source>
</evidence>
<feature type="region of interest" description="Disordered" evidence="2">
    <location>
        <begin position="873"/>
        <end position="913"/>
    </location>
</feature>
<dbReference type="InterPro" id="IPR001357">
    <property type="entry name" value="BRCT_dom"/>
</dbReference>
<feature type="region of interest" description="Disordered" evidence="2">
    <location>
        <begin position="833"/>
        <end position="859"/>
    </location>
</feature>
<gene>
    <name evidence="4" type="ORF">Clacol_002942</name>
</gene>
<evidence type="ECO:0000313" key="5">
    <source>
        <dbReference type="Proteomes" id="UP001050691"/>
    </source>
</evidence>
<evidence type="ECO:0000259" key="3">
    <source>
        <dbReference type="PROSITE" id="PS50172"/>
    </source>
</evidence>
<feature type="domain" description="BRCT" evidence="3">
    <location>
        <begin position="64"/>
        <end position="110"/>
    </location>
</feature>
<dbReference type="AlphaFoldDB" id="A0AAV5A676"/>
<feature type="compositionally biased region" description="Polar residues" evidence="2">
    <location>
        <begin position="245"/>
        <end position="257"/>
    </location>
</feature>
<accession>A0AAV5A676</accession>
<dbReference type="InterPro" id="IPR036420">
    <property type="entry name" value="BRCT_dom_sf"/>
</dbReference>
<keyword evidence="5" id="KW-1185">Reference proteome</keyword>
<dbReference type="GO" id="GO:0007095">
    <property type="term" value="P:mitotic G2 DNA damage checkpoint signaling"/>
    <property type="evidence" value="ECO:0007669"/>
    <property type="project" value="TreeGrafter"/>
</dbReference>
<keyword evidence="1" id="KW-0677">Repeat</keyword>
<dbReference type="SMART" id="SM00292">
    <property type="entry name" value="BRCT"/>
    <property type="match status" value="3"/>
</dbReference>
<evidence type="ECO:0000313" key="4">
    <source>
        <dbReference type="EMBL" id="GJJ08723.1"/>
    </source>
</evidence>
<dbReference type="GO" id="GO:0033314">
    <property type="term" value="P:mitotic DNA replication checkpoint signaling"/>
    <property type="evidence" value="ECO:0007669"/>
    <property type="project" value="TreeGrafter"/>
</dbReference>
<feature type="region of interest" description="Disordered" evidence="2">
    <location>
        <begin position="735"/>
        <end position="754"/>
    </location>
</feature>
<name>A0AAV5A676_9AGAM</name>